<keyword evidence="1" id="KW-0732">Signal</keyword>
<feature type="chain" id="PRO_5044197888" description="Secreted protein" evidence="1">
    <location>
        <begin position="31"/>
        <end position="126"/>
    </location>
</feature>
<organism evidence="2">
    <name type="scientific">Streptomyces sp. Y1</name>
    <dbReference type="NCBI Taxonomy" id="3238634"/>
    <lineage>
        <taxon>Bacteria</taxon>
        <taxon>Bacillati</taxon>
        <taxon>Actinomycetota</taxon>
        <taxon>Actinomycetes</taxon>
        <taxon>Kitasatosporales</taxon>
        <taxon>Streptomycetaceae</taxon>
        <taxon>Streptomyces</taxon>
    </lineage>
</organism>
<protein>
    <recommendedName>
        <fullName evidence="3">Secreted protein</fullName>
    </recommendedName>
</protein>
<reference evidence="2" key="1">
    <citation type="submission" date="2024-07" db="EMBL/GenBank/DDBJ databases">
        <authorList>
            <person name="Yu S.T."/>
        </authorList>
    </citation>
    <scope>NUCLEOTIDE SEQUENCE</scope>
    <source>
        <strain evidence="2">Y1</strain>
    </source>
</reference>
<name>A0AB39TV62_9ACTN</name>
<feature type="signal peptide" evidence="1">
    <location>
        <begin position="1"/>
        <end position="30"/>
    </location>
</feature>
<gene>
    <name evidence="2" type="ORF">AB2U05_33450</name>
</gene>
<dbReference type="AlphaFoldDB" id="A0AB39TV62"/>
<evidence type="ECO:0000313" key="2">
    <source>
        <dbReference type="EMBL" id="XDQ83064.1"/>
    </source>
</evidence>
<dbReference type="EMBL" id="CP163445">
    <property type="protein sequence ID" value="XDQ83064.1"/>
    <property type="molecule type" value="Genomic_DNA"/>
</dbReference>
<proteinExistence type="predicted"/>
<sequence length="126" mass="13416">MRHIKKAAAVAATAAAVAAMVVVPSGSARAASACWSAGVVKFWYNASYCNNSYGAAVHDAGPTWAPSDYLRSNPSWFACRQEIPDHPNGSHVHPYRWLWTVGDDHGLAGWVSDGDVVSETDSVVPC</sequence>
<evidence type="ECO:0000256" key="1">
    <source>
        <dbReference type="SAM" id="SignalP"/>
    </source>
</evidence>
<evidence type="ECO:0008006" key="3">
    <source>
        <dbReference type="Google" id="ProtNLM"/>
    </source>
</evidence>
<accession>A0AB39TV62</accession>
<dbReference type="RefSeq" id="WP_369185262.1">
    <property type="nucleotide sequence ID" value="NZ_CP163445.1"/>
</dbReference>